<reference evidence="12" key="1">
    <citation type="journal article" date="2018" name="Nat. Microbiol.">
        <title>Leveraging single-cell genomics to expand the fungal tree of life.</title>
        <authorList>
            <person name="Ahrendt S.R."/>
            <person name="Quandt C.A."/>
            <person name="Ciobanu D."/>
            <person name="Clum A."/>
            <person name="Salamov A."/>
            <person name="Andreopoulos B."/>
            <person name="Cheng J.F."/>
            <person name="Woyke T."/>
            <person name="Pelin A."/>
            <person name="Henrissat B."/>
            <person name="Reynolds N.K."/>
            <person name="Benny G.L."/>
            <person name="Smith M.E."/>
            <person name="James T.Y."/>
            <person name="Grigoriev I.V."/>
        </authorList>
    </citation>
    <scope>NUCLEOTIDE SEQUENCE [LARGE SCALE GENOMIC DNA]</scope>
    <source>
        <strain evidence="12">ATCC 52028</strain>
    </source>
</reference>
<dbReference type="InterPro" id="IPR003595">
    <property type="entry name" value="Tyr_Pase_cat"/>
</dbReference>
<keyword evidence="6" id="KW-1015">Disulfide bond</keyword>
<dbReference type="FunFam" id="3.90.190.10:FF:000086">
    <property type="entry name" value="Protein tyrosine phosphatase-like protein"/>
    <property type="match status" value="1"/>
</dbReference>
<dbReference type="EC" id="3.1.3.48" evidence="2"/>
<accession>A0A4P9WZK0</accession>
<evidence type="ECO:0000313" key="12">
    <source>
        <dbReference type="Proteomes" id="UP000274922"/>
    </source>
</evidence>
<gene>
    <name evidence="11" type="ORF">CXG81DRAFT_3255</name>
</gene>
<keyword evidence="4" id="KW-0378">Hydrolase</keyword>
<feature type="non-terminal residue" evidence="11">
    <location>
        <position position="1"/>
    </location>
</feature>
<comment type="catalytic activity">
    <reaction evidence="9">
        <text>O-phospho-L-tyrosyl-[protein] + H2O = L-tyrosyl-[protein] + phosphate</text>
        <dbReference type="Rhea" id="RHEA:10684"/>
        <dbReference type="Rhea" id="RHEA-COMP:10136"/>
        <dbReference type="Rhea" id="RHEA-COMP:20101"/>
        <dbReference type="ChEBI" id="CHEBI:15377"/>
        <dbReference type="ChEBI" id="CHEBI:43474"/>
        <dbReference type="ChEBI" id="CHEBI:46858"/>
        <dbReference type="ChEBI" id="CHEBI:61978"/>
        <dbReference type="EC" id="3.1.3.48"/>
    </reaction>
</comment>
<feature type="domain" description="Tyrosine specific protein phosphatases" evidence="10">
    <location>
        <begin position="90"/>
        <end position="165"/>
    </location>
</feature>
<dbReference type="AlphaFoldDB" id="A0A4P9WZK0"/>
<evidence type="ECO:0000256" key="6">
    <source>
        <dbReference type="ARBA" id="ARBA00023157"/>
    </source>
</evidence>
<dbReference type="PROSITE" id="PS50056">
    <property type="entry name" value="TYR_PHOSPHATASE_2"/>
    <property type="match status" value="1"/>
</dbReference>
<evidence type="ECO:0000256" key="3">
    <source>
        <dbReference type="ARBA" id="ARBA00022481"/>
    </source>
</evidence>
<evidence type="ECO:0000313" key="11">
    <source>
        <dbReference type="EMBL" id="RKO98954.1"/>
    </source>
</evidence>
<dbReference type="STRING" id="1555241.A0A4P9WZK0"/>
<name>A0A4P9WZK0_9FUNG</name>
<evidence type="ECO:0000256" key="5">
    <source>
        <dbReference type="ARBA" id="ARBA00022912"/>
    </source>
</evidence>
<dbReference type="GO" id="GO:0004725">
    <property type="term" value="F:protein tyrosine phosphatase activity"/>
    <property type="evidence" value="ECO:0007669"/>
    <property type="project" value="UniProtKB-EC"/>
</dbReference>
<keyword evidence="3" id="KW-0488">Methylation</keyword>
<evidence type="ECO:0000256" key="7">
    <source>
        <dbReference type="ARBA" id="ARBA00023288"/>
    </source>
</evidence>
<comment type="similarity">
    <text evidence="1">Belongs to the protein-tyrosine phosphatase family.</text>
</comment>
<proteinExistence type="inferred from homology"/>
<dbReference type="InterPro" id="IPR029021">
    <property type="entry name" value="Prot-tyrosine_phosphatase-like"/>
</dbReference>
<evidence type="ECO:0000256" key="1">
    <source>
        <dbReference type="ARBA" id="ARBA00009580"/>
    </source>
</evidence>
<keyword evidence="5" id="KW-0904">Protein phosphatase</keyword>
<organism evidence="11 12">
    <name type="scientific">Caulochytrium protostelioides</name>
    <dbReference type="NCBI Taxonomy" id="1555241"/>
    <lineage>
        <taxon>Eukaryota</taxon>
        <taxon>Fungi</taxon>
        <taxon>Fungi incertae sedis</taxon>
        <taxon>Chytridiomycota</taxon>
        <taxon>Chytridiomycota incertae sedis</taxon>
        <taxon>Chytridiomycetes</taxon>
        <taxon>Caulochytriales</taxon>
        <taxon>Caulochytriaceae</taxon>
        <taxon>Caulochytrium</taxon>
    </lineage>
</organism>
<dbReference type="SUPFAM" id="SSF52799">
    <property type="entry name" value="(Phosphotyrosine protein) phosphatases II"/>
    <property type="match status" value="1"/>
</dbReference>
<evidence type="ECO:0000256" key="2">
    <source>
        <dbReference type="ARBA" id="ARBA00013064"/>
    </source>
</evidence>
<evidence type="ECO:0000256" key="9">
    <source>
        <dbReference type="ARBA" id="ARBA00051722"/>
    </source>
</evidence>
<keyword evidence="7" id="KW-0449">Lipoprotein</keyword>
<dbReference type="Gene3D" id="3.90.190.10">
    <property type="entry name" value="Protein tyrosine phosphatase superfamily"/>
    <property type="match status" value="1"/>
</dbReference>
<dbReference type="OrthoDB" id="5632at2759"/>
<feature type="non-terminal residue" evidence="11">
    <location>
        <position position="174"/>
    </location>
</feature>
<evidence type="ECO:0000256" key="8">
    <source>
        <dbReference type="ARBA" id="ARBA00023289"/>
    </source>
</evidence>
<evidence type="ECO:0000256" key="4">
    <source>
        <dbReference type="ARBA" id="ARBA00022801"/>
    </source>
</evidence>
<dbReference type="InterPro" id="IPR050561">
    <property type="entry name" value="PTP"/>
</dbReference>
<sequence>TALNRHAGTGPVLARCFSAITYKQLRFVVFDAPVARTVAHYADELVNRHVTDVFRVCEPTYDAGVLAKRGITVHDYPYKDGGLPRTDVITAFLHLVDARFGKGAHPDGKPAVAENAIGVHCVAGLGRAPVLVAIALIEAGLKPIDAIDLVRRCRRGAFNSVQLKFLMDQYRRQG</sequence>
<dbReference type="InterPro" id="IPR000387">
    <property type="entry name" value="Tyr_Pase_dom"/>
</dbReference>
<dbReference type="GO" id="GO:0005737">
    <property type="term" value="C:cytoplasm"/>
    <property type="evidence" value="ECO:0007669"/>
    <property type="project" value="UniProtKB-ARBA"/>
</dbReference>
<evidence type="ECO:0000259" key="10">
    <source>
        <dbReference type="PROSITE" id="PS50056"/>
    </source>
</evidence>
<dbReference type="SMART" id="SM00404">
    <property type="entry name" value="PTPc_motif"/>
    <property type="match status" value="1"/>
</dbReference>
<dbReference type="Proteomes" id="UP000274922">
    <property type="component" value="Unassembled WGS sequence"/>
</dbReference>
<keyword evidence="8" id="KW-0636">Prenylation</keyword>
<protein>
    <recommendedName>
        <fullName evidence="2">protein-tyrosine-phosphatase</fullName>
        <ecNumber evidence="2">3.1.3.48</ecNumber>
    </recommendedName>
</protein>
<dbReference type="PANTHER" id="PTHR23339">
    <property type="entry name" value="TYROSINE SPECIFIC PROTEIN PHOSPHATASE AND DUAL SPECIFICITY PROTEIN PHOSPHATASE"/>
    <property type="match status" value="1"/>
</dbReference>
<keyword evidence="12" id="KW-1185">Reference proteome</keyword>
<dbReference type="EMBL" id="ML014338">
    <property type="protein sequence ID" value="RKO98954.1"/>
    <property type="molecule type" value="Genomic_DNA"/>
</dbReference>